<feature type="compositionally biased region" description="Acidic residues" evidence="1">
    <location>
        <begin position="43"/>
        <end position="60"/>
    </location>
</feature>
<accession>A0ABV5UY69</accession>
<dbReference type="InterPro" id="IPR039424">
    <property type="entry name" value="SBP_5"/>
</dbReference>
<dbReference type="PANTHER" id="PTHR30290">
    <property type="entry name" value="PERIPLASMIC BINDING COMPONENT OF ABC TRANSPORTER"/>
    <property type="match status" value="1"/>
</dbReference>
<feature type="signal peptide" evidence="2">
    <location>
        <begin position="1"/>
        <end position="19"/>
    </location>
</feature>
<dbReference type="EMBL" id="JBHMAX010000001">
    <property type="protein sequence ID" value="MFB9730469.1"/>
    <property type="molecule type" value="Genomic_DNA"/>
</dbReference>
<dbReference type="Gene3D" id="3.40.190.10">
    <property type="entry name" value="Periplasmic binding protein-like II"/>
    <property type="match status" value="1"/>
</dbReference>
<gene>
    <name evidence="4" type="ORF">ACFFN0_00225</name>
</gene>
<evidence type="ECO:0000313" key="5">
    <source>
        <dbReference type="Proteomes" id="UP001589613"/>
    </source>
</evidence>
<keyword evidence="5" id="KW-1185">Reference proteome</keyword>
<evidence type="ECO:0000259" key="3">
    <source>
        <dbReference type="Pfam" id="PF00496"/>
    </source>
</evidence>
<dbReference type="RefSeq" id="WP_181409594.1">
    <property type="nucleotide sequence ID" value="NZ_JBHMAX010000001.1"/>
</dbReference>
<name>A0ABV5UY69_9MICO</name>
<protein>
    <submittedName>
        <fullName evidence="4">ABC transporter family substrate-binding protein</fullName>
    </submittedName>
</protein>
<evidence type="ECO:0000313" key="4">
    <source>
        <dbReference type="EMBL" id="MFB9730469.1"/>
    </source>
</evidence>
<dbReference type="Gene3D" id="3.10.105.10">
    <property type="entry name" value="Dipeptide-binding Protein, Domain 3"/>
    <property type="match status" value="1"/>
</dbReference>
<comment type="caution">
    <text evidence="4">The sequence shown here is derived from an EMBL/GenBank/DDBJ whole genome shotgun (WGS) entry which is preliminary data.</text>
</comment>
<feature type="region of interest" description="Disordered" evidence="1">
    <location>
        <begin position="21"/>
        <end position="78"/>
    </location>
</feature>
<dbReference type="Gene3D" id="3.90.76.10">
    <property type="entry name" value="Dipeptide-binding Protein, Domain 1"/>
    <property type="match status" value="1"/>
</dbReference>
<dbReference type="SUPFAM" id="SSF53850">
    <property type="entry name" value="Periplasmic binding protein-like II"/>
    <property type="match status" value="1"/>
</dbReference>
<dbReference type="CDD" id="cd08501">
    <property type="entry name" value="PBP2_Lpqw"/>
    <property type="match status" value="1"/>
</dbReference>
<dbReference type="Pfam" id="PF00496">
    <property type="entry name" value="SBP_bac_5"/>
    <property type="match status" value="1"/>
</dbReference>
<feature type="chain" id="PRO_5046162133" evidence="2">
    <location>
        <begin position="20"/>
        <end position="630"/>
    </location>
</feature>
<evidence type="ECO:0000256" key="2">
    <source>
        <dbReference type="SAM" id="SignalP"/>
    </source>
</evidence>
<feature type="domain" description="Solute-binding protein family 5" evidence="3">
    <location>
        <begin position="144"/>
        <end position="532"/>
    </location>
</feature>
<dbReference type="Proteomes" id="UP001589613">
    <property type="component" value="Unassembled WGS sequence"/>
</dbReference>
<feature type="compositionally biased region" description="Polar residues" evidence="1">
    <location>
        <begin position="22"/>
        <end position="36"/>
    </location>
</feature>
<evidence type="ECO:0000256" key="1">
    <source>
        <dbReference type="SAM" id="MobiDB-lite"/>
    </source>
</evidence>
<organism evidence="4 5">
    <name type="scientific">Ornithinimicrobium kibberense</name>
    <dbReference type="NCBI Taxonomy" id="282060"/>
    <lineage>
        <taxon>Bacteria</taxon>
        <taxon>Bacillati</taxon>
        <taxon>Actinomycetota</taxon>
        <taxon>Actinomycetes</taxon>
        <taxon>Micrococcales</taxon>
        <taxon>Ornithinimicrobiaceae</taxon>
        <taxon>Ornithinimicrobium</taxon>
    </lineage>
</organism>
<sequence length="630" mass="67578">MKIRRATMAVVAAGALALAGCTSETDTPEDTGTTNEQGGGTDAETDDEESTAGGDDDSATSEDGTAAGGGEEDTAKADLGDIETAQDEISFSTGAEQYNAYNGNTSSTNSTYNAVVNNQLIGGFWYWGTDGTVYPNEWFGSYEVTSEDPLTVDYTISDEAVWSDGTPVTANDYLLEWASSNPEALGGVDTLGFDPVSDTFGVYVPDGLETEVGSKEFTVVYPEPYPDWELLVNGALPSHIVAEQSGMEPEALAQAILDGDGETVAQASEFWNTGWVFNDYEIPDESIVPSSGPYTLQGSVWEKDLSLGLVPNEEFYGPAPATANLVFKFADPGTHVQALQNGDINVIEPQATVDTMDQLAGMGDTVTTLTGDEMTWEHLDFNFAEGSVFSDEEGGLAAREAFAMCVPRQQIVQNLIQPINPEAEVMNLREKFPFQPDYQEVLSAAYDGRYDEVDIEGAAAKLEEAGLETPVEVRIGYSAPNPRRTDEVTAIKASCDEAGFDIVDAGDSTFFQQGGPLETGDWEVALFAWAGSGQIASGEPIYSTGGGQNFGQYSNEEVDAAWDELASSNDPAVHLEQVKKIEKLLWDDLYGIPLFAHPGVIGHDASLENVRHNSTQTGVSWNAEQWVRAS</sequence>
<reference evidence="4 5" key="1">
    <citation type="submission" date="2024-09" db="EMBL/GenBank/DDBJ databases">
        <authorList>
            <person name="Sun Q."/>
            <person name="Mori K."/>
        </authorList>
    </citation>
    <scope>NUCLEOTIDE SEQUENCE [LARGE SCALE GENOMIC DNA]</scope>
    <source>
        <strain evidence="4 5">JCM 12763</strain>
    </source>
</reference>
<dbReference type="InterPro" id="IPR000914">
    <property type="entry name" value="SBP_5_dom"/>
</dbReference>
<dbReference type="PANTHER" id="PTHR30290:SF65">
    <property type="entry name" value="MONOACYL PHOSPHATIDYLINOSITOL TETRAMANNOSIDE-BINDING PROTEIN LPQW-RELATED"/>
    <property type="match status" value="1"/>
</dbReference>
<proteinExistence type="predicted"/>
<dbReference type="PROSITE" id="PS51257">
    <property type="entry name" value="PROKAR_LIPOPROTEIN"/>
    <property type="match status" value="1"/>
</dbReference>
<keyword evidence="2" id="KW-0732">Signal</keyword>